<gene>
    <name evidence="1" type="ORF">HA254_02415</name>
</gene>
<proteinExistence type="predicted"/>
<sequence>MKRLTLATFGAIRRQVLKGGLGVYFSMETITISKSEYESLKKKARFADDVLVQLESSFNDMKEGRVRKWSH</sequence>
<reference evidence="2" key="1">
    <citation type="journal article" date="2020" name="bioRxiv">
        <title>A rank-normalized archaeal taxonomy based on genome phylogeny resolves widespread incomplete and uneven classifications.</title>
        <authorList>
            <person name="Rinke C."/>
            <person name="Chuvochina M."/>
            <person name="Mussig A.J."/>
            <person name="Chaumeil P.-A."/>
            <person name="Waite D.W."/>
            <person name="Whitman W.B."/>
            <person name="Parks D.H."/>
            <person name="Hugenholtz P."/>
        </authorList>
    </citation>
    <scope>NUCLEOTIDE SEQUENCE [LARGE SCALE GENOMIC DNA]</scope>
</reference>
<dbReference type="EMBL" id="DUGC01000044">
    <property type="protein sequence ID" value="HIH09501.1"/>
    <property type="molecule type" value="Genomic_DNA"/>
</dbReference>
<organism evidence="1 2">
    <name type="scientific">Candidatus Iainarchaeum sp</name>
    <dbReference type="NCBI Taxonomy" id="3101447"/>
    <lineage>
        <taxon>Archaea</taxon>
        <taxon>Candidatus Iainarchaeota</taxon>
        <taxon>Candidatus Iainarchaeia</taxon>
        <taxon>Candidatus Iainarchaeales</taxon>
        <taxon>Candidatus Iainarchaeaceae</taxon>
        <taxon>Candidatus Iainarchaeum</taxon>
    </lineage>
</organism>
<comment type="caution">
    <text evidence="1">The sequence shown here is derived from an EMBL/GenBank/DDBJ whole genome shotgun (WGS) entry which is preliminary data.</text>
</comment>
<accession>A0A7J4IVF3</accession>
<dbReference type="Proteomes" id="UP000565078">
    <property type="component" value="Unassembled WGS sequence"/>
</dbReference>
<name>A0A7J4IVF3_9ARCH</name>
<protein>
    <submittedName>
        <fullName evidence="1">Uncharacterized protein</fullName>
    </submittedName>
</protein>
<evidence type="ECO:0000313" key="1">
    <source>
        <dbReference type="EMBL" id="HIH09501.1"/>
    </source>
</evidence>
<evidence type="ECO:0000313" key="2">
    <source>
        <dbReference type="Proteomes" id="UP000565078"/>
    </source>
</evidence>
<dbReference type="AlphaFoldDB" id="A0A7J4IVF3"/>